<dbReference type="InterPro" id="IPR006664">
    <property type="entry name" value="OMP_bac"/>
</dbReference>
<dbReference type="PANTHER" id="PTHR30329">
    <property type="entry name" value="STATOR ELEMENT OF FLAGELLAR MOTOR COMPLEX"/>
    <property type="match status" value="1"/>
</dbReference>
<keyword evidence="6" id="KW-1133">Transmembrane helix</keyword>
<keyword evidence="6" id="KW-0812">Transmembrane</keyword>
<evidence type="ECO:0000256" key="6">
    <source>
        <dbReference type="SAM" id="Phobius"/>
    </source>
</evidence>
<accession>A0A934VIS1</accession>
<evidence type="ECO:0000256" key="2">
    <source>
        <dbReference type="ARBA" id="ARBA00023136"/>
    </source>
</evidence>
<dbReference type="PANTHER" id="PTHR30329:SF21">
    <property type="entry name" value="LIPOPROTEIN YIAD-RELATED"/>
    <property type="match status" value="1"/>
</dbReference>
<evidence type="ECO:0000256" key="5">
    <source>
        <dbReference type="SAM" id="MobiDB-lite"/>
    </source>
</evidence>
<feature type="transmembrane region" description="Helical" evidence="6">
    <location>
        <begin position="12"/>
        <end position="32"/>
    </location>
</feature>
<keyword evidence="2 4" id="KW-0472">Membrane</keyword>
<feature type="domain" description="OmpA-like" evidence="7">
    <location>
        <begin position="322"/>
        <end position="445"/>
    </location>
</feature>
<reference evidence="8" key="1">
    <citation type="submission" date="2021-01" db="EMBL/GenBank/DDBJ databases">
        <title>Modified the classification status of verrucomicrobia.</title>
        <authorList>
            <person name="Feng X."/>
        </authorList>
    </citation>
    <scope>NUCLEOTIDE SEQUENCE</scope>
    <source>
        <strain evidence="8">KCTC 12986</strain>
    </source>
</reference>
<dbReference type="CDD" id="cd07185">
    <property type="entry name" value="OmpA_C-like"/>
    <property type="match status" value="1"/>
</dbReference>
<proteinExistence type="predicted"/>
<feature type="region of interest" description="Disordered" evidence="5">
    <location>
        <begin position="410"/>
        <end position="437"/>
    </location>
</feature>
<dbReference type="PROSITE" id="PS51123">
    <property type="entry name" value="OMPA_2"/>
    <property type="match status" value="1"/>
</dbReference>
<dbReference type="Gene3D" id="3.30.1330.60">
    <property type="entry name" value="OmpA-like domain"/>
    <property type="match status" value="1"/>
</dbReference>
<dbReference type="InterPro" id="IPR036737">
    <property type="entry name" value="OmpA-like_sf"/>
</dbReference>
<evidence type="ECO:0000313" key="8">
    <source>
        <dbReference type="EMBL" id="MBK1835368.1"/>
    </source>
</evidence>
<name>A0A934VIS1_9BACT</name>
<evidence type="ECO:0000256" key="4">
    <source>
        <dbReference type="PROSITE-ProRule" id="PRU00473"/>
    </source>
</evidence>
<dbReference type="InterPro" id="IPR006665">
    <property type="entry name" value="OmpA-like"/>
</dbReference>
<dbReference type="GO" id="GO:0009279">
    <property type="term" value="C:cell outer membrane"/>
    <property type="evidence" value="ECO:0007669"/>
    <property type="project" value="UniProtKB-SubCell"/>
</dbReference>
<feature type="compositionally biased region" description="Basic and acidic residues" evidence="5">
    <location>
        <begin position="428"/>
        <end position="437"/>
    </location>
</feature>
<dbReference type="Pfam" id="PF00691">
    <property type="entry name" value="OmpA"/>
    <property type="match status" value="1"/>
</dbReference>
<keyword evidence="3" id="KW-0998">Cell outer membrane</keyword>
<sequence>MDFEDDARQGWSLAIATLFALAASGGVFYFVFFGAAAPPQAPPQGEEAPVQAGRETIADESVPQTSAEVLENLTPSLLQATRPEELAAAVARFLEAGDLERAAQALGGPGAGVSPAALQRLQELGGGHFRLHQVREVGELEINRRKRFALEWEGAHEPLFLDLSKNEQGRWAVEKVRLAPREPGVAPPAGEKVLPRAPGADSLTISDRFLQATLAQEFATAKALVDTSKVSDAKIAALCILFEEGKYRLDENKPLRTLFNRDTTAGLLANVLTDDQPAQFGLSLERAENETSWTITEVNLDALLADYAQRVAGGDVYYTPLVANPQGGETLVIYFGFDEETLAPRTRRQLEIVAEVLRTDPDRRLTLSGHADALGSADYNRDLSRKRALSVKDFLLEQGVESSQIIIVAEGDTRPRRPNETATGEDNPEGRRANRRTEIYLDFTN</sequence>
<keyword evidence="9" id="KW-1185">Reference proteome</keyword>
<protein>
    <submittedName>
        <fullName evidence="8">OmpA family protein</fullName>
    </submittedName>
</protein>
<organism evidence="8 9">
    <name type="scientific">Roseibacillus ishigakijimensis</name>
    <dbReference type="NCBI Taxonomy" id="454146"/>
    <lineage>
        <taxon>Bacteria</taxon>
        <taxon>Pseudomonadati</taxon>
        <taxon>Verrucomicrobiota</taxon>
        <taxon>Verrucomicrobiia</taxon>
        <taxon>Verrucomicrobiales</taxon>
        <taxon>Verrucomicrobiaceae</taxon>
        <taxon>Roseibacillus</taxon>
    </lineage>
</organism>
<dbReference type="AlphaFoldDB" id="A0A934VIS1"/>
<comment type="subcellular location">
    <subcellularLocation>
        <location evidence="1">Cell outer membrane</location>
    </subcellularLocation>
</comment>
<evidence type="ECO:0000256" key="3">
    <source>
        <dbReference type="ARBA" id="ARBA00023237"/>
    </source>
</evidence>
<dbReference type="SUPFAM" id="SSF103088">
    <property type="entry name" value="OmpA-like"/>
    <property type="match status" value="1"/>
</dbReference>
<dbReference type="PRINTS" id="PR01021">
    <property type="entry name" value="OMPADOMAIN"/>
</dbReference>
<evidence type="ECO:0000259" key="7">
    <source>
        <dbReference type="PROSITE" id="PS51123"/>
    </source>
</evidence>
<dbReference type="Proteomes" id="UP000604083">
    <property type="component" value="Unassembled WGS sequence"/>
</dbReference>
<gene>
    <name evidence="8" type="ORF">JIN78_14965</name>
</gene>
<dbReference type="EMBL" id="JAENIO010000050">
    <property type="protein sequence ID" value="MBK1835368.1"/>
    <property type="molecule type" value="Genomic_DNA"/>
</dbReference>
<evidence type="ECO:0000313" key="9">
    <source>
        <dbReference type="Proteomes" id="UP000604083"/>
    </source>
</evidence>
<evidence type="ECO:0000256" key="1">
    <source>
        <dbReference type="ARBA" id="ARBA00004442"/>
    </source>
</evidence>
<comment type="caution">
    <text evidence="8">The sequence shown here is derived from an EMBL/GenBank/DDBJ whole genome shotgun (WGS) entry which is preliminary data.</text>
</comment>
<dbReference type="RefSeq" id="WP_200392802.1">
    <property type="nucleotide sequence ID" value="NZ_JAENIO010000050.1"/>
</dbReference>
<dbReference type="InterPro" id="IPR050330">
    <property type="entry name" value="Bact_OuterMem_StrucFunc"/>
</dbReference>